<dbReference type="Proteomes" id="UP000723463">
    <property type="component" value="Unassembled WGS sequence"/>
</dbReference>
<feature type="transmembrane region" description="Helical" evidence="2">
    <location>
        <begin position="98"/>
        <end position="119"/>
    </location>
</feature>
<keyword evidence="4" id="KW-1185">Reference proteome</keyword>
<feature type="compositionally biased region" description="Low complexity" evidence="1">
    <location>
        <begin position="411"/>
        <end position="435"/>
    </location>
</feature>
<evidence type="ECO:0000256" key="1">
    <source>
        <dbReference type="SAM" id="MobiDB-lite"/>
    </source>
</evidence>
<sequence>MNANHETLRRIQWWASLLDGVWDADVDGQAVDGKGWHKMSFWSFLSRIGLAFFLGLIPGVGFLICAVLSYFKVYRPLRDRFMFDDTDRVTLQRYSRQCFVIDLLIGLLFPVAPFLRLVFCGNLRMANSAWIRVVRHDEKCGKAFSESCLGLAAAAAEVNVILTATGSSGLLKQELTHRMTAKTIKKKPQEALQRLIIPAPPLPAKPIIPRAVTVMHFTTYPSLSPISELPEAAEAAVAKAVTPVPIPAQQQQQQPAAAVAGWHYLVGSGDEAMDEHFATRVIDAPGADEMYSVLLPHLGAQVRRNRAAEAVYRPYEITSSAEYCFTPLVAHDVEGVAEDEEEDVDDGSPPASPKEKPLTTCTLRLPWPIPKCKQHHIPPQYYYPKQGHLSDDYWRLSCPLLTGLEAISGSGATTRSGSRQGGSNSSDPNSSEDSSLGNPVDLKTMALARGCVSMSSALPVMRWRNRDVEYRGSLVGGGGFLTGENDFETDEDEDMEEDEEEELENSDSDADEKMDKCGDYEGDDEEEEGLQMRGSDLLSAGNCEFGRGGSSESGGSGG</sequence>
<keyword evidence="2" id="KW-0812">Transmembrane</keyword>
<gene>
    <name evidence="3" type="ORF">EC957_005545</name>
</gene>
<feature type="compositionally biased region" description="Acidic residues" evidence="1">
    <location>
        <begin position="520"/>
        <end position="529"/>
    </location>
</feature>
<evidence type="ECO:0000313" key="4">
    <source>
        <dbReference type="Proteomes" id="UP000723463"/>
    </source>
</evidence>
<evidence type="ECO:0000256" key="2">
    <source>
        <dbReference type="SAM" id="Phobius"/>
    </source>
</evidence>
<keyword evidence="2" id="KW-1133">Transmembrane helix</keyword>
<feature type="region of interest" description="Disordered" evidence="1">
    <location>
        <begin position="474"/>
        <end position="558"/>
    </location>
</feature>
<accession>A0A9P6JZ52</accession>
<dbReference type="EMBL" id="JAAAXW010000251">
    <property type="protein sequence ID" value="KAF9539323.1"/>
    <property type="molecule type" value="Genomic_DNA"/>
</dbReference>
<feature type="compositionally biased region" description="Acidic residues" evidence="1">
    <location>
        <begin position="485"/>
        <end position="510"/>
    </location>
</feature>
<name>A0A9P6JZ52_9FUNG</name>
<keyword evidence="2" id="KW-0472">Membrane</keyword>
<organism evidence="3 4">
    <name type="scientific">Mortierella hygrophila</name>
    <dbReference type="NCBI Taxonomy" id="979708"/>
    <lineage>
        <taxon>Eukaryota</taxon>
        <taxon>Fungi</taxon>
        <taxon>Fungi incertae sedis</taxon>
        <taxon>Mucoromycota</taxon>
        <taxon>Mortierellomycotina</taxon>
        <taxon>Mortierellomycetes</taxon>
        <taxon>Mortierellales</taxon>
        <taxon>Mortierellaceae</taxon>
        <taxon>Mortierella</taxon>
    </lineage>
</organism>
<dbReference type="AlphaFoldDB" id="A0A9P6JZ52"/>
<feature type="transmembrane region" description="Helical" evidence="2">
    <location>
        <begin position="48"/>
        <end position="71"/>
    </location>
</feature>
<evidence type="ECO:0000313" key="3">
    <source>
        <dbReference type="EMBL" id="KAF9539323.1"/>
    </source>
</evidence>
<feature type="compositionally biased region" description="Gly residues" evidence="1">
    <location>
        <begin position="546"/>
        <end position="558"/>
    </location>
</feature>
<feature type="compositionally biased region" description="Acidic residues" evidence="1">
    <location>
        <begin position="337"/>
        <end position="346"/>
    </location>
</feature>
<protein>
    <submittedName>
        <fullName evidence="3">Uncharacterized protein</fullName>
    </submittedName>
</protein>
<proteinExistence type="predicted"/>
<feature type="region of interest" description="Disordered" evidence="1">
    <location>
        <begin position="337"/>
        <end position="359"/>
    </location>
</feature>
<reference evidence="3" key="1">
    <citation type="journal article" date="2020" name="Fungal Divers.">
        <title>Resolving the Mortierellaceae phylogeny through synthesis of multi-gene phylogenetics and phylogenomics.</title>
        <authorList>
            <person name="Vandepol N."/>
            <person name="Liber J."/>
            <person name="Desiro A."/>
            <person name="Na H."/>
            <person name="Kennedy M."/>
            <person name="Barry K."/>
            <person name="Grigoriev I.V."/>
            <person name="Miller A.N."/>
            <person name="O'Donnell K."/>
            <person name="Stajich J.E."/>
            <person name="Bonito G."/>
        </authorList>
    </citation>
    <scope>NUCLEOTIDE SEQUENCE</scope>
    <source>
        <strain evidence="3">NRRL 2591</strain>
    </source>
</reference>
<comment type="caution">
    <text evidence="3">The sequence shown here is derived from an EMBL/GenBank/DDBJ whole genome shotgun (WGS) entry which is preliminary data.</text>
</comment>
<feature type="region of interest" description="Disordered" evidence="1">
    <location>
        <begin position="411"/>
        <end position="439"/>
    </location>
</feature>